<name>V6LJY5_9EUKA</name>
<feature type="transmembrane region" description="Helical" evidence="1">
    <location>
        <begin position="79"/>
        <end position="100"/>
    </location>
</feature>
<feature type="transmembrane region" description="Helical" evidence="1">
    <location>
        <begin position="156"/>
        <end position="173"/>
    </location>
</feature>
<evidence type="ECO:0000256" key="1">
    <source>
        <dbReference type="SAM" id="Phobius"/>
    </source>
</evidence>
<protein>
    <submittedName>
        <fullName evidence="2">Transmembrane domain-containing protein</fullName>
    </submittedName>
</protein>
<feature type="transmembrane region" description="Helical" evidence="1">
    <location>
        <begin position="106"/>
        <end position="123"/>
    </location>
</feature>
<keyword evidence="1" id="KW-0472">Membrane</keyword>
<dbReference type="Pfam" id="PF22285">
    <property type="entry name" value="DUF6962"/>
    <property type="match status" value="1"/>
</dbReference>
<dbReference type="EMBL" id="KI546101">
    <property type="protein sequence ID" value="EST44925.1"/>
    <property type="molecule type" value="Genomic_DNA"/>
</dbReference>
<proteinExistence type="predicted"/>
<dbReference type="AlphaFoldDB" id="V6LJY5"/>
<evidence type="ECO:0000313" key="2">
    <source>
        <dbReference type="EMBL" id="EST44925.1"/>
    </source>
</evidence>
<feature type="transmembrane region" description="Helical" evidence="1">
    <location>
        <begin position="185"/>
        <end position="205"/>
    </location>
</feature>
<keyword evidence="1 2" id="KW-0812">Transmembrane</keyword>
<sequence>MLYLYSPDEFDHQPACYITDYINSIQQFILFIHYKSLSESVNQSLVNNLQLYSAIASFMGAVTHHFFNNVKHSKFFTIFWQISVYFQILTSSSFLLILAIQNNFSTSFYVPLTVLLFVLCMTNQKFSFEIQMLISASFLLIFTFFTFLQKPLFHELILKGCAIIIASFLIIVFKIQLPYFNHNSIFHSLLFIAYFYLAKGVFLSVK</sequence>
<gene>
    <name evidence="2" type="ORF">SS50377_jh066</name>
</gene>
<accession>V6LJY5</accession>
<feature type="transmembrane region" description="Helical" evidence="1">
    <location>
        <begin position="130"/>
        <end position="150"/>
    </location>
</feature>
<dbReference type="InterPro" id="IPR054235">
    <property type="entry name" value="DUF6962"/>
</dbReference>
<reference evidence="2" key="1">
    <citation type="journal article" date="2014" name="PLoS Genet.">
        <title>The Genome of Spironucleus salmonicida Highlights a Fish Pathogen Adapted to Fluctuating Environments.</title>
        <authorList>
            <person name="Xu F."/>
            <person name="Jerlstrom-Hultqvist J."/>
            <person name="Einarsson E."/>
            <person name="Astvaldsson A."/>
            <person name="Svard S.G."/>
            <person name="Andersson J.O."/>
        </authorList>
    </citation>
    <scope>NUCLEOTIDE SEQUENCE</scope>
</reference>
<keyword evidence="1" id="KW-1133">Transmembrane helix</keyword>
<organism evidence="2">
    <name type="scientific">Spironucleus salmonicida</name>
    <dbReference type="NCBI Taxonomy" id="348837"/>
    <lineage>
        <taxon>Eukaryota</taxon>
        <taxon>Metamonada</taxon>
        <taxon>Diplomonadida</taxon>
        <taxon>Hexamitidae</taxon>
        <taxon>Hexamitinae</taxon>
        <taxon>Spironucleus</taxon>
    </lineage>
</organism>